<sequence length="69" mass="7970">MVSHHSSFPTGGWCSWKRRRRITRDGDPVHCPLNALLSTRPGRTCLPSIRPRPKQILTDRECQTKRFGN</sequence>
<proteinExistence type="predicted"/>
<name>K4AHN2_SETIT</name>
<dbReference type="HOGENOM" id="CLU_2780690_0_0_1"/>
<reference evidence="1" key="2">
    <citation type="submission" date="2018-08" db="UniProtKB">
        <authorList>
            <consortium name="EnsemblPlants"/>
        </authorList>
    </citation>
    <scope>IDENTIFICATION</scope>
    <source>
        <strain evidence="1">Yugu1</strain>
    </source>
</reference>
<dbReference type="Proteomes" id="UP000004995">
    <property type="component" value="Unassembled WGS sequence"/>
</dbReference>
<evidence type="ECO:0000313" key="1">
    <source>
        <dbReference type="EnsemblPlants" id="KQK87852"/>
    </source>
</evidence>
<dbReference type="EnsemblPlants" id="KQK87852">
    <property type="protein sequence ID" value="KQK87852"/>
    <property type="gene ID" value="SETIT_038389mg"/>
</dbReference>
<dbReference type="InParanoid" id="K4AHN2"/>
<dbReference type="AlphaFoldDB" id="K4AHN2"/>
<dbReference type="Gramene" id="KQK87852">
    <property type="protein sequence ID" value="KQK87852"/>
    <property type="gene ID" value="SETIT_038389mg"/>
</dbReference>
<protein>
    <submittedName>
        <fullName evidence="1">Uncharacterized protein</fullName>
    </submittedName>
</protein>
<evidence type="ECO:0000313" key="2">
    <source>
        <dbReference type="Proteomes" id="UP000004995"/>
    </source>
</evidence>
<keyword evidence="2" id="KW-1185">Reference proteome</keyword>
<organism evidence="1 2">
    <name type="scientific">Setaria italica</name>
    <name type="common">Foxtail millet</name>
    <name type="synonym">Panicum italicum</name>
    <dbReference type="NCBI Taxonomy" id="4555"/>
    <lineage>
        <taxon>Eukaryota</taxon>
        <taxon>Viridiplantae</taxon>
        <taxon>Streptophyta</taxon>
        <taxon>Embryophyta</taxon>
        <taxon>Tracheophyta</taxon>
        <taxon>Spermatophyta</taxon>
        <taxon>Magnoliopsida</taxon>
        <taxon>Liliopsida</taxon>
        <taxon>Poales</taxon>
        <taxon>Poaceae</taxon>
        <taxon>PACMAD clade</taxon>
        <taxon>Panicoideae</taxon>
        <taxon>Panicodae</taxon>
        <taxon>Paniceae</taxon>
        <taxon>Cenchrinae</taxon>
        <taxon>Setaria</taxon>
    </lineage>
</organism>
<dbReference type="EMBL" id="AGNK02005453">
    <property type="status" value="NOT_ANNOTATED_CDS"/>
    <property type="molecule type" value="Genomic_DNA"/>
</dbReference>
<accession>K4AHN2</accession>
<reference evidence="2" key="1">
    <citation type="journal article" date="2012" name="Nat. Biotechnol.">
        <title>Reference genome sequence of the model plant Setaria.</title>
        <authorList>
            <person name="Bennetzen J.L."/>
            <person name="Schmutz J."/>
            <person name="Wang H."/>
            <person name="Percifield R."/>
            <person name="Hawkins J."/>
            <person name="Pontaroli A.C."/>
            <person name="Estep M."/>
            <person name="Feng L."/>
            <person name="Vaughn J.N."/>
            <person name="Grimwood J."/>
            <person name="Jenkins J."/>
            <person name="Barry K."/>
            <person name="Lindquist E."/>
            <person name="Hellsten U."/>
            <person name="Deshpande S."/>
            <person name="Wang X."/>
            <person name="Wu X."/>
            <person name="Mitros T."/>
            <person name="Triplett J."/>
            <person name="Yang X."/>
            <person name="Ye C.Y."/>
            <person name="Mauro-Herrera M."/>
            <person name="Wang L."/>
            <person name="Li P."/>
            <person name="Sharma M."/>
            <person name="Sharma R."/>
            <person name="Ronald P.C."/>
            <person name="Panaud O."/>
            <person name="Kellogg E.A."/>
            <person name="Brutnell T.P."/>
            <person name="Doust A.N."/>
            <person name="Tuskan G.A."/>
            <person name="Rokhsar D."/>
            <person name="Devos K.M."/>
        </authorList>
    </citation>
    <scope>NUCLEOTIDE SEQUENCE [LARGE SCALE GENOMIC DNA]</scope>
    <source>
        <strain evidence="2">cv. Yugu1</strain>
    </source>
</reference>